<reference evidence="9" key="2">
    <citation type="journal article" date="2015" name="ISME J.">
        <title>A new class of marine Euryarchaeota group II from the Mediterranean deep chlorophyll maximum.</title>
        <authorList>
            <person name="Martin-Cuadrado A.B."/>
            <person name="Garcia-Heredia I."/>
            <person name="Molto A.G."/>
            <person name="Lopez-Ubeda R."/>
            <person name="Kimes N."/>
            <person name="Lopez-Garcia P."/>
            <person name="Moreira D."/>
            <person name="Rodriguez-Valera F."/>
        </authorList>
    </citation>
    <scope>NUCLEOTIDE SEQUENCE</scope>
</reference>
<comment type="subcellular location">
    <subcellularLocation>
        <location evidence="1">Membrane</location>
        <topology evidence="1">Multi-pass membrane protein</topology>
    </subcellularLocation>
</comment>
<evidence type="ECO:0000256" key="3">
    <source>
        <dbReference type="ARBA" id="ARBA00022737"/>
    </source>
</evidence>
<keyword evidence="5 7" id="KW-0472">Membrane</keyword>
<evidence type="ECO:0000256" key="7">
    <source>
        <dbReference type="SAM" id="Phobius"/>
    </source>
</evidence>
<dbReference type="Pfam" id="PF18911">
    <property type="entry name" value="PKD_4"/>
    <property type="match status" value="3"/>
</dbReference>
<feature type="domain" description="PKD" evidence="8">
    <location>
        <begin position="660"/>
        <end position="717"/>
    </location>
</feature>
<feature type="domain" description="PKD" evidence="8">
    <location>
        <begin position="1085"/>
        <end position="1140"/>
    </location>
</feature>
<dbReference type="InterPro" id="IPR000601">
    <property type="entry name" value="PKD_dom"/>
</dbReference>
<dbReference type="PANTHER" id="PTHR46730:SF1">
    <property type="entry name" value="PLAT DOMAIN-CONTAINING PROTEIN"/>
    <property type="match status" value="1"/>
</dbReference>
<evidence type="ECO:0000256" key="6">
    <source>
        <dbReference type="SAM" id="MobiDB-lite"/>
    </source>
</evidence>
<feature type="region of interest" description="Disordered" evidence="6">
    <location>
        <begin position="1330"/>
        <end position="1371"/>
    </location>
</feature>
<name>A0A1B1TE17_9ARCH</name>
<keyword evidence="2 7" id="KW-0812">Transmembrane</keyword>
<dbReference type="CDD" id="cd00146">
    <property type="entry name" value="PKD"/>
    <property type="match status" value="3"/>
</dbReference>
<dbReference type="PANTHER" id="PTHR46730">
    <property type="entry name" value="POLYCYSTIN-1"/>
    <property type="match status" value="1"/>
</dbReference>
<protein>
    <submittedName>
        <fullName evidence="9">PKD domain-containing protein</fullName>
    </submittedName>
</protein>
<feature type="compositionally biased region" description="Basic and acidic residues" evidence="6">
    <location>
        <begin position="1351"/>
        <end position="1361"/>
    </location>
</feature>
<feature type="transmembrane region" description="Helical" evidence="7">
    <location>
        <begin position="1287"/>
        <end position="1307"/>
    </location>
</feature>
<sequence length="1371" mass="151164">MGLNNKQNNLTTPLFIVMVMLLASLSPLAMATPTSDSNLSEISYGNLDDFDPSIEGKKYMFVNESKPAFSATGHLKKQWIEDGYPNLVLPFSQAYLNSKSSTRNCTNAWSQGDTDTVPSANGNVEATVQKISSNAAIFVEDGQILSATTLNDIASTFESTIFPTDTTYFGSMPDVDNNCQVEIMILAIDGGGGIGGYFSPGISSQRESIFIDVDDMSWRNTIIAHEFQHLLHNARDPFENLWIDEGAADMAAYLCFGVTSALTGHANEWAQNSNMSVRWWNQRIADYGAGFMFLMYLADKLGGGNAIQSLVADTATGGAGIENLAANPQPGSTSIGSTMSQIYANFSAAVTLDSAQGAFGFSNLDLSEACTAAYVCKVQKSGYNDQWVNDWTSNSDSVEGWGMRSYKFSQGSGAPLNLMVSPTQFGFEGIIMSKEASTGTWSMDRLRIDPASGAGTGLVYGFGNISDEVWLITWYESIVDDCDYNYASCGITTGSYPEAAITVQAGLITDPAEVEIASIENFDRDGDNLDDSSRIDLEVTSNAFFEILEVEVNAYLNNTIQDTLIFDLTAGNSVATEKSIWFTPPETGDWTYGVKITDFTGVTVDQAFALPVNVANMEPVASGSLTTNVTQTWLPVAMFGSGYDEWGFSQVNGSFSHNETPIAYYWDLGDNTSSGLKNPVHSYLESGIYTIVLTIKDKGGYFSEPQSWTISVSDTSVPIPVITVDGIVQDSELTLMTNQRVQFSAQSSQDNVPIDEMTFTWNWGDGQIEQGKGLAELGHAWVDGSSDGIMYTLTLTIDDGNQFVDYSIYIRVLNRVPEQIFDDTLQTFTLTPIEMPIIFEDQDGFIVEYRWTFEEGVNIEGSGMTLTSDFSVTESLERNPIIGWKEPGMKNISLEVTDDDGNTSTTTIQVLVVNQRPVAVFARPVDGFVDTEYIFESLSFDPDGNSSTLEIIWNISAFDEDLYNVSTVYHTFTSPGLYSISLTVIDERGMESATKSYTIRIDNPLPVPEIKFRQPSINGSNLDYIPADYSQISWQIPFTENGGGFIAPNMPLLFDGSESYDSDPIFEGMISTNQEDPEWNGITRWIWDFGDSSPVKEGFEVWHQYQIPGTYIVKLTVVDGFEAGETNTTSIMIYVSRTPEIVTNDPTGLEYVIVGEIVDLYAEVIDRDLEDGIEAWLDTDINEDSNGDGDFENDKDRYLSSEPEIKWDLNIAIDGIDNDGNTMNDFVWGEQVWMLPEYQPLVIILETCDGVNVCSSKQFEITVLSIEEDDGPLSISDLTWKDFVPDAGSAGLLALVATVLLLGWLIMRQKDEEEMDAKNSTETYDVQEVKAEGGLPGMDQHNPPPQPKYLTVEERRNKESGYIRPIRTRRK</sequence>
<dbReference type="InterPro" id="IPR013783">
    <property type="entry name" value="Ig-like_fold"/>
</dbReference>
<accession>A0A1B1TE17</accession>
<dbReference type="GO" id="GO:0006816">
    <property type="term" value="P:calcium ion transport"/>
    <property type="evidence" value="ECO:0007669"/>
    <property type="project" value="TreeGrafter"/>
</dbReference>
<reference evidence="9" key="1">
    <citation type="submission" date="2014-11" db="EMBL/GenBank/DDBJ databases">
        <authorList>
            <person name="Zhu J."/>
            <person name="Qi W."/>
            <person name="Song R."/>
        </authorList>
    </citation>
    <scope>NUCLEOTIDE SEQUENCE</scope>
</reference>
<keyword evidence="4 7" id="KW-1133">Transmembrane helix</keyword>
<dbReference type="EMBL" id="KP211892">
    <property type="protein sequence ID" value="ANV80531.1"/>
    <property type="molecule type" value="Genomic_DNA"/>
</dbReference>
<dbReference type="SUPFAM" id="SSF49299">
    <property type="entry name" value="PKD domain"/>
    <property type="match status" value="4"/>
</dbReference>
<evidence type="ECO:0000256" key="5">
    <source>
        <dbReference type="ARBA" id="ARBA00023136"/>
    </source>
</evidence>
<organism evidence="9">
    <name type="scientific">uncultured Poseidoniia archaeon</name>
    <dbReference type="NCBI Taxonomy" id="1697135"/>
    <lineage>
        <taxon>Archaea</taxon>
        <taxon>Methanobacteriati</taxon>
        <taxon>Thermoplasmatota</taxon>
        <taxon>Candidatus Poseidoniia</taxon>
        <taxon>environmental samples</taxon>
    </lineage>
</organism>
<dbReference type="InterPro" id="IPR035986">
    <property type="entry name" value="PKD_dom_sf"/>
</dbReference>
<feature type="domain" description="PKD" evidence="8">
    <location>
        <begin position="936"/>
        <end position="999"/>
    </location>
</feature>
<evidence type="ECO:0000313" key="9">
    <source>
        <dbReference type="EMBL" id="ANV80531.1"/>
    </source>
</evidence>
<evidence type="ECO:0000256" key="2">
    <source>
        <dbReference type="ARBA" id="ARBA00022692"/>
    </source>
</evidence>
<dbReference type="Gene3D" id="2.60.40.10">
    <property type="entry name" value="Immunoglobulins"/>
    <property type="match status" value="5"/>
</dbReference>
<evidence type="ECO:0000256" key="1">
    <source>
        <dbReference type="ARBA" id="ARBA00004141"/>
    </source>
</evidence>
<proteinExistence type="predicted"/>
<keyword evidence="3" id="KW-0677">Repeat</keyword>
<dbReference type="GO" id="GO:0005261">
    <property type="term" value="F:monoatomic cation channel activity"/>
    <property type="evidence" value="ECO:0007669"/>
    <property type="project" value="TreeGrafter"/>
</dbReference>
<dbReference type="InterPro" id="IPR022409">
    <property type="entry name" value="PKD/Chitinase_dom"/>
</dbReference>
<evidence type="ECO:0000256" key="4">
    <source>
        <dbReference type="ARBA" id="ARBA00022989"/>
    </source>
</evidence>
<dbReference type="SMART" id="SM00089">
    <property type="entry name" value="PKD"/>
    <property type="match status" value="4"/>
</dbReference>
<dbReference type="PROSITE" id="PS50093">
    <property type="entry name" value="PKD"/>
    <property type="match status" value="3"/>
</dbReference>
<evidence type="ECO:0000259" key="8">
    <source>
        <dbReference type="PROSITE" id="PS50093"/>
    </source>
</evidence>
<dbReference type="GO" id="GO:0005886">
    <property type="term" value="C:plasma membrane"/>
    <property type="evidence" value="ECO:0007669"/>
    <property type="project" value="TreeGrafter"/>
</dbReference>